<dbReference type="InterPro" id="IPR002423">
    <property type="entry name" value="Cpn60/GroEL/TCP-1"/>
</dbReference>
<dbReference type="Pfam" id="PF00118">
    <property type="entry name" value="Cpn60_TCP1"/>
    <property type="match status" value="1"/>
</dbReference>
<dbReference type="Gene3D" id="1.10.560.10">
    <property type="entry name" value="GroEL-like equatorial domain"/>
    <property type="match status" value="1"/>
</dbReference>
<comment type="similarity">
    <text evidence="1 5">Belongs to the TCP-1 chaperonin family.</text>
</comment>
<reference evidence="6 7" key="2">
    <citation type="journal article" date="2024" name="Int. J. Syst. Evol. Microbiol.">
        <title>Promethearchaeum syntrophicum gen. nov., sp. nov., an anaerobic, obligately syntrophic archaeon, the first isolate of the lineage 'Asgard' archaea, and proposal of the new archaeal phylum Promethearchaeota phyl. nov. and kingdom Promethearchaeati regn. nov.</title>
        <authorList>
            <person name="Imachi H."/>
            <person name="Nobu M.K."/>
            <person name="Kato S."/>
            <person name="Takaki Y."/>
            <person name="Miyazaki M."/>
            <person name="Miyata M."/>
            <person name="Ogawara M."/>
            <person name="Saito Y."/>
            <person name="Sakai S."/>
            <person name="Tahara Y.O."/>
            <person name="Takano Y."/>
            <person name="Tasumi E."/>
            <person name="Uematsu K."/>
            <person name="Yoshimura T."/>
            <person name="Itoh T."/>
            <person name="Ohkuma M."/>
            <person name="Takai K."/>
        </authorList>
    </citation>
    <scope>NUCLEOTIDE SEQUENCE [LARGE SCALE GENOMIC DNA]</scope>
    <source>
        <strain evidence="6 7">MK-D1</strain>
    </source>
</reference>
<dbReference type="InterPro" id="IPR027409">
    <property type="entry name" value="GroEL-like_apical_dom_sf"/>
</dbReference>
<organism evidence="6 7">
    <name type="scientific">Promethearchaeum syntrophicum</name>
    <dbReference type="NCBI Taxonomy" id="2594042"/>
    <lineage>
        <taxon>Archaea</taxon>
        <taxon>Promethearchaeati</taxon>
        <taxon>Promethearchaeota</taxon>
        <taxon>Promethearchaeia</taxon>
        <taxon>Promethearchaeales</taxon>
        <taxon>Promethearchaeaceae</taxon>
        <taxon>Promethearchaeum</taxon>
    </lineage>
</organism>
<dbReference type="PROSITE" id="PS00750">
    <property type="entry name" value="TCP1_1"/>
    <property type="match status" value="1"/>
</dbReference>
<proteinExistence type="inferred from homology"/>
<accession>A0A5B9D6U4</accession>
<evidence type="ECO:0000313" key="7">
    <source>
        <dbReference type="Proteomes" id="UP000321408"/>
    </source>
</evidence>
<gene>
    <name evidence="6" type="primary">thsB</name>
    <name evidence="6" type="ORF">DSAG12_00667</name>
</gene>
<dbReference type="GO" id="GO:0016887">
    <property type="term" value="F:ATP hydrolysis activity"/>
    <property type="evidence" value="ECO:0007669"/>
    <property type="project" value="InterPro"/>
</dbReference>
<dbReference type="InterPro" id="IPR017998">
    <property type="entry name" value="Chaperone_TCP-1"/>
</dbReference>
<dbReference type="InterPro" id="IPR027413">
    <property type="entry name" value="GROEL-like_equatorial_sf"/>
</dbReference>
<dbReference type="InterPro" id="IPR002194">
    <property type="entry name" value="Chaperonin_TCP-1_CS"/>
</dbReference>
<dbReference type="EMBL" id="CP042905">
    <property type="protein sequence ID" value="QEE14849.1"/>
    <property type="molecule type" value="Genomic_DNA"/>
</dbReference>
<dbReference type="NCBIfam" id="NF041083">
    <property type="entry name" value="thermosome_beta"/>
    <property type="match status" value="1"/>
</dbReference>
<dbReference type="GO" id="GO:0005524">
    <property type="term" value="F:ATP binding"/>
    <property type="evidence" value="ECO:0007669"/>
    <property type="project" value="UniProtKB-KW"/>
</dbReference>
<dbReference type="SUPFAM" id="SSF48592">
    <property type="entry name" value="GroEL equatorial domain-like"/>
    <property type="match status" value="1"/>
</dbReference>
<dbReference type="Proteomes" id="UP000321408">
    <property type="component" value="Chromosome"/>
</dbReference>
<evidence type="ECO:0000256" key="3">
    <source>
        <dbReference type="ARBA" id="ARBA00022840"/>
    </source>
</evidence>
<dbReference type="InterPro" id="IPR027410">
    <property type="entry name" value="TCP-1-like_intermed_sf"/>
</dbReference>
<dbReference type="GO" id="GO:0051082">
    <property type="term" value="F:unfolded protein binding"/>
    <property type="evidence" value="ECO:0007669"/>
    <property type="project" value="InterPro"/>
</dbReference>
<dbReference type="KEGG" id="psyt:DSAG12_00667"/>
<keyword evidence="2 5" id="KW-0547">Nucleotide-binding</keyword>
<dbReference type="SUPFAM" id="SSF54849">
    <property type="entry name" value="GroEL-intermediate domain like"/>
    <property type="match status" value="1"/>
</dbReference>
<keyword evidence="3 5" id="KW-0067">ATP-binding</keyword>
<dbReference type="PANTHER" id="PTHR11353">
    <property type="entry name" value="CHAPERONIN"/>
    <property type="match status" value="1"/>
</dbReference>
<dbReference type="InterPro" id="IPR053374">
    <property type="entry name" value="TCP-1_chaperonin"/>
</dbReference>
<keyword evidence="7" id="KW-1185">Reference proteome</keyword>
<dbReference type="AlphaFoldDB" id="A0A5B9D6U4"/>
<sequence>MSNLSGNPVYILKQNTERLKGRNALSINIEAIKTVAESIRTTLGPKGLNKMIVDSMNEVTVTGDGAKILEELNIENPAAKMVVDLSKTIHKKVGDGASSTVIFLGELMKRTYEMISVDISPTLIYEGYIHALKEIKRLLNIISIKIERNDNEILKNIAKTTLNTKNLFSSTSYFANMIVECISNITEMRGDNPYVDLDNIQLIKKEGEGLSNSQLIKGIIVDKEVVSPIMPKYIKNARIALIDGALEIIKTDFSSEIQISNPNEISGFLKQEENLIKDLVDALISTGVNVVFCQKGIDEMAQHYLAKSNIMAIRRVKHSDMVKLSHATGAKIITRIKSIQNNDLGKAKMVSEQKIGKDNMIFVEECKDPKSLTILIRGGTELIVDDAERAFKNGLGVVKSVIENPEIVGGAGSIEIELRRNLQLFAQKMGGKQQIAIENYADALEIIPKTIIENSGKDSLDYITNLRAQIDYSKKIFSGFDSISGEIVNTHECGIIESSSVKTEIFSLATEMAISFIRIDDYIRSSSKN</sequence>
<dbReference type="GO" id="GO:0140662">
    <property type="term" value="F:ATP-dependent protein folding chaperone"/>
    <property type="evidence" value="ECO:0007669"/>
    <property type="project" value="InterPro"/>
</dbReference>
<dbReference type="PRINTS" id="PR00304">
    <property type="entry name" value="TCOMPLEXTCP1"/>
</dbReference>
<dbReference type="GeneID" id="41328673"/>
<evidence type="ECO:0000256" key="1">
    <source>
        <dbReference type="ARBA" id="ARBA00008020"/>
    </source>
</evidence>
<evidence type="ECO:0000256" key="2">
    <source>
        <dbReference type="ARBA" id="ARBA00022741"/>
    </source>
</evidence>
<keyword evidence="4 5" id="KW-0143">Chaperone</keyword>
<dbReference type="NCBIfam" id="NF041082">
    <property type="entry name" value="thermosome_alpha"/>
    <property type="match status" value="1"/>
</dbReference>
<dbReference type="Gene3D" id="3.30.260.10">
    <property type="entry name" value="TCP-1-like chaperonin intermediate domain"/>
    <property type="match status" value="1"/>
</dbReference>
<dbReference type="RefSeq" id="WP_147661788.1">
    <property type="nucleotide sequence ID" value="NZ_CP042905.2"/>
</dbReference>
<evidence type="ECO:0000313" key="6">
    <source>
        <dbReference type="EMBL" id="QEE14849.1"/>
    </source>
</evidence>
<reference evidence="6 7" key="1">
    <citation type="journal article" date="2020" name="Nature">
        <title>Isolation of an archaeon at the prokaryote-eukaryote interface.</title>
        <authorList>
            <person name="Imachi H."/>
            <person name="Nobu M.K."/>
            <person name="Nakahara N."/>
            <person name="Morono Y."/>
            <person name="Ogawara M."/>
            <person name="Takaki Y."/>
            <person name="Takano Y."/>
            <person name="Uematsu K."/>
            <person name="Ikuta T."/>
            <person name="Ito M."/>
            <person name="Matsui Y."/>
            <person name="Miyazaki M."/>
            <person name="Murata K."/>
            <person name="Saito Y."/>
            <person name="Sakai S."/>
            <person name="Song C."/>
            <person name="Tasumi E."/>
            <person name="Yamanaka Y."/>
            <person name="Yamaguchi T."/>
            <person name="Kamagata Y."/>
            <person name="Tamaki H."/>
            <person name="Takai K."/>
        </authorList>
    </citation>
    <scope>NUCLEOTIDE SEQUENCE [LARGE SCALE GENOMIC DNA]</scope>
    <source>
        <strain evidence="6 7">MK-D1</strain>
    </source>
</reference>
<evidence type="ECO:0000256" key="4">
    <source>
        <dbReference type="ARBA" id="ARBA00023186"/>
    </source>
</evidence>
<dbReference type="OrthoDB" id="9362at2157"/>
<dbReference type="Gene3D" id="3.50.7.10">
    <property type="entry name" value="GroEL"/>
    <property type="match status" value="1"/>
</dbReference>
<dbReference type="InterPro" id="IPR054827">
    <property type="entry name" value="thermosome_alpha"/>
</dbReference>
<dbReference type="SUPFAM" id="SSF52029">
    <property type="entry name" value="GroEL apical domain-like"/>
    <property type="match status" value="1"/>
</dbReference>
<name>A0A5B9D6U4_9ARCH</name>
<evidence type="ECO:0000256" key="5">
    <source>
        <dbReference type="RuleBase" id="RU004187"/>
    </source>
</evidence>
<protein>
    <submittedName>
        <fullName evidence="6">Thermosome subunit beta</fullName>
    </submittedName>
</protein>